<dbReference type="InterPro" id="IPR011711">
    <property type="entry name" value="GntR_C"/>
</dbReference>
<dbReference type="SMART" id="SM00895">
    <property type="entry name" value="FCD"/>
    <property type="match status" value="1"/>
</dbReference>
<comment type="caution">
    <text evidence="6">The sequence shown here is derived from an EMBL/GenBank/DDBJ whole genome shotgun (WGS) entry which is preliminary data.</text>
</comment>
<dbReference type="InterPro" id="IPR036388">
    <property type="entry name" value="WH-like_DNA-bd_sf"/>
</dbReference>
<evidence type="ECO:0000313" key="7">
    <source>
        <dbReference type="Proteomes" id="UP000584642"/>
    </source>
</evidence>
<dbReference type="Pfam" id="PF07729">
    <property type="entry name" value="FCD"/>
    <property type="match status" value="1"/>
</dbReference>
<evidence type="ECO:0000256" key="4">
    <source>
        <dbReference type="SAM" id="MobiDB-lite"/>
    </source>
</evidence>
<dbReference type="InterPro" id="IPR036390">
    <property type="entry name" value="WH_DNA-bd_sf"/>
</dbReference>
<dbReference type="InterPro" id="IPR008920">
    <property type="entry name" value="TF_FadR/GntR_C"/>
</dbReference>
<sequence>MSVETDSPAPRRARRPRQEPSLADRAVDRLRRMIVRGALAPGSRIVEPDLCEDLGISRTPLREALKLLASEGLVMLRRNRSAIVTPLDGAALPPLFEVEAGIEGFAARLACARMTATDLKRLHALQDRLEAAHAAGDLTAYFDINQIIHRSIVAGAKNRALVDAHDRLFGPLERARFLALAFEGRLAESVVEHRSILDALVRRDADAAGTLLSHHITRTGEVMAGGPPPVPTEGPVDP</sequence>
<protein>
    <submittedName>
        <fullName evidence="6">GntR family transcriptional regulator</fullName>
    </submittedName>
</protein>
<dbReference type="RefSeq" id="WP_180284283.1">
    <property type="nucleotide sequence ID" value="NZ_JABFDB010000019.1"/>
</dbReference>
<dbReference type="Gene3D" id="1.10.10.10">
    <property type="entry name" value="Winged helix-like DNA-binding domain superfamily/Winged helix DNA-binding domain"/>
    <property type="match status" value="1"/>
</dbReference>
<dbReference type="SMART" id="SM00345">
    <property type="entry name" value="HTH_GNTR"/>
    <property type="match status" value="1"/>
</dbReference>
<dbReference type="Pfam" id="PF00392">
    <property type="entry name" value="GntR"/>
    <property type="match status" value="1"/>
</dbReference>
<dbReference type="PROSITE" id="PS50949">
    <property type="entry name" value="HTH_GNTR"/>
    <property type="match status" value="1"/>
</dbReference>
<dbReference type="CDD" id="cd07377">
    <property type="entry name" value="WHTH_GntR"/>
    <property type="match status" value="1"/>
</dbReference>
<keyword evidence="2" id="KW-0238">DNA-binding</keyword>
<dbReference type="SUPFAM" id="SSF48008">
    <property type="entry name" value="GntR ligand-binding domain-like"/>
    <property type="match status" value="1"/>
</dbReference>
<dbReference type="PRINTS" id="PR00035">
    <property type="entry name" value="HTHGNTR"/>
</dbReference>
<organism evidence="6 7">
    <name type="scientific">Azospirillum oleiclasticum</name>
    <dbReference type="NCBI Taxonomy" id="2735135"/>
    <lineage>
        <taxon>Bacteria</taxon>
        <taxon>Pseudomonadati</taxon>
        <taxon>Pseudomonadota</taxon>
        <taxon>Alphaproteobacteria</taxon>
        <taxon>Rhodospirillales</taxon>
        <taxon>Azospirillaceae</taxon>
        <taxon>Azospirillum</taxon>
    </lineage>
</organism>
<dbReference type="InterPro" id="IPR000524">
    <property type="entry name" value="Tscrpt_reg_HTH_GntR"/>
</dbReference>
<reference evidence="6 7" key="1">
    <citation type="submission" date="2020-05" db="EMBL/GenBank/DDBJ databases">
        <title>Azospirillum oleiclasticum sp. nov, a nitrogen-fixing and heavy crude oil-emulsifying bacterium isolated from the crude oil of Yumen Oilfield.</title>
        <authorList>
            <person name="Wu D."/>
            <person name="Cai M."/>
            <person name="Zhang X."/>
        </authorList>
    </citation>
    <scope>NUCLEOTIDE SEQUENCE [LARGE SCALE GENOMIC DNA]</scope>
    <source>
        <strain evidence="6 7">ROY-1-1-2</strain>
    </source>
</reference>
<evidence type="ECO:0000313" key="6">
    <source>
        <dbReference type="EMBL" id="NYZ22511.1"/>
    </source>
</evidence>
<accession>A0ABX2TDW0</accession>
<feature type="domain" description="HTH gntR-type" evidence="5">
    <location>
        <begin position="20"/>
        <end position="87"/>
    </location>
</feature>
<dbReference type="Gene3D" id="1.20.120.530">
    <property type="entry name" value="GntR ligand-binding domain-like"/>
    <property type="match status" value="1"/>
</dbReference>
<keyword evidence="7" id="KW-1185">Reference proteome</keyword>
<evidence type="ECO:0000256" key="1">
    <source>
        <dbReference type="ARBA" id="ARBA00023015"/>
    </source>
</evidence>
<evidence type="ECO:0000256" key="3">
    <source>
        <dbReference type="ARBA" id="ARBA00023163"/>
    </source>
</evidence>
<keyword evidence="3" id="KW-0804">Transcription</keyword>
<gene>
    <name evidence="6" type="ORF">HND93_22610</name>
</gene>
<keyword evidence="1" id="KW-0805">Transcription regulation</keyword>
<dbReference type="EMBL" id="JABFDB010000019">
    <property type="protein sequence ID" value="NYZ22511.1"/>
    <property type="molecule type" value="Genomic_DNA"/>
</dbReference>
<dbReference type="Proteomes" id="UP000584642">
    <property type="component" value="Unassembled WGS sequence"/>
</dbReference>
<evidence type="ECO:0000256" key="2">
    <source>
        <dbReference type="ARBA" id="ARBA00023125"/>
    </source>
</evidence>
<dbReference type="PANTHER" id="PTHR43537">
    <property type="entry name" value="TRANSCRIPTIONAL REGULATOR, GNTR FAMILY"/>
    <property type="match status" value="1"/>
</dbReference>
<feature type="region of interest" description="Disordered" evidence="4">
    <location>
        <begin position="1"/>
        <end position="21"/>
    </location>
</feature>
<dbReference type="PANTHER" id="PTHR43537:SF50">
    <property type="entry name" value="TRANSCRIPTIONAL REGULATORY PROTEIN"/>
    <property type="match status" value="1"/>
</dbReference>
<proteinExistence type="predicted"/>
<name>A0ABX2TDW0_9PROT</name>
<evidence type="ECO:0000259" key="5">
    <source>
        <dbReference type="PROSITE" id="PS50949"/>
    </source>
</evidence>
<dbReference type="SUPFAM" id="SSF46785">
    <property type="entry name" value="Winged helix' DNA-binding domain"/>
    <property type="match status" value="1"/>
</dbReference>